<dbReference type="InParanoid" id="A0A1H9JHK1"/>
<dbReference type="SUPFAM" id="SSF53335">
    <property type="entry name" value="S-adenosyl-L-methionine-dependent methyltransferases"/>
    <property type="match status" value="1"/>
</dbReference>
<protein>
    <submittedName>
        <fullName evidence="3">Methyltransferase domain-containing protein</fullName>
    </submittedName>
</protein>
<keyword evidence="3" id="KW-0489">Methyltransferase</keyword>
<feature type="chain" id="PRO_5011554379" evidence="1">
    <location>
        <begin position="24"/>
        <end position="220"/>
    </location>
</feature>
<dbReference type="InterPro" id="IPR013216">
    <property type="entry name" value="Methyltransf_11"/>
</dbReference>
<keyword evidence="3" id="KW-0808">Transferase</keyword>
<feature type="signal peptide" evidence="1">
    <location>
        <begin position="1"/>
        <end position="23"/>
    </location>
</feature>
<evidence type="ECO:0000259" key="2">
    <source>
        <dbReference type="Pfam" id="PF08241"/>
    </source>
</evidence>
<dbReference type="Proteomes" id="UP000199021">
    <property type="component" value="Unassembled WGS sequence"/>
</dbReference>
<dbReference type="CDD" id="cd02440">
    <property type="entry name" value="AdoMet_MTases"/>
    <property type="match status" value="1"/>
</dbReference>
<dbReference type="EMBL" id="FOFB01000017">
    <property type="protein sequence ID" value="SEQ86267.1"/>
    <property type="molecule type" value="Genomic_DNA"/>
</dbReference>
<evidence type="ECO:0000256" key="1">
    <source>
        <dbReference type="SAM" id="SignalP"/>
    </source>
</evidence>
<dbReference type="RefSeq" id="WP_175489412.1">
    <property type="nucleotide sequence ID" value="NZ_FOFB01000017.1"/>
</dbReference>
<organism evidence="3 4">
    <name type="scientific">Neolewinella agarilytica</name>
    <dbReference type="NCBI Taxonomy" id="478744"/>
    <lineage>
        <taxon>Bacteria</taxon>
        <taxon>Pseudomonadati</taxon>
        <taxon>Bacteroidota</taxon>
        <taxon>Saprospiria</taxon>
        <taxon>Saprospirales</taxon>
        <taxon>Lewinellaceae</taxon>
        <taxon>Neolewinella</taxon>
    </lineage>
</organism>
<dbReference type="AlphaFoldDB" id="A0A1H9JHK1"/>
<keyword evidence="4" id="KW-1185">Reference proteome</keyword>
<proteinExistence type="predicted"/>
<dbReference type="GO" id="GO:0008757">
    <property type="term" value="F:S-adenosylmethionine-dependent methyltransferase activity"/>
    <property type="evidence" value="ECO:0007669"/>
    <property type="project" value="InterPro"/>
</dbReference>
<dbReference type="GO" id="GO:0032259">
    <property type="term" value="P:methylation"/>
    <property type="evidence" value="ECO:0007669"/>
    <property type="project" value="UniProtKB-KW"/>
</dbReference>
<dbReference type="InterPro" id="IPR029063">
    <property type="entry name" value="SAM-dependent_MTases_sf"/>
</dbReference>
<dbReference type="PANTHER" id="PTHR43861">
    <property type="entry name" value="TRANS-ACONITATE 2-METHYLTRANSFERASE-RELATED"/>
    <property type="match status" value="1"/>
</dbReference>
<evidence type="ECO:0000313" key="3">
    <source>
        <dbReference type="EMBL" id="SEQ86267.1"/>
    </source>
</evidence>
<accession>A0A1H9JHK1</accession>
<sequence>MRYFFFGLMVMLLFTACPPTPEAPPQLDDDMFIDDPVNEERDRSIWQQPGAVMDAMGDIREKVIADIGAGKGFFAKRLALVADRVIAVEINDSLIVDLEQLREVELPKEFRPRLEPRLGTESDPKLEKSEVDIILLVNTLMYIENQEDYLKKLYPALRSDGRIVIVDWKKRDTIEGPQKSKRLALGTLEEQLKAAGFHLVSSDDLTLKYQYIVVADKVRE</sequence>
<evidence type="ECO:0000313" key="4">
    <source>
        <dbReference type="Proteomes" id="UP000199021"/>
    </source>
</evidence>
<dbReference type="STRING" id="478744.SAMN05444359_11772"/>
<reference evidence="4" key="1">
    <citation type="submission" date="2016-10" db="EMBL/GenBank/DDBJ databases">
        <authorList>
            <person name="Varghese N."/>
            <person name="Submissions S."/>
        </authorList>
    </citation>
    <scope>NUCLEOTIDE SEQUENCE [LARGE SCALE GENOMIC DNA]</scope>
    <source>
        <strain evidence="4">DSM 24740</strain>
    </source>
</reference>
<keyword evidence="1" id="KW-0732">Signal</keyword>
<dbReference type="Gene3D" id="3.40.50.150">
    <property type="entry name" value="Vaccinia Virus protein VP39"/>
    <property type="match status" value="1"/>
</dbReference>
<gene>
    <name evidence="3" type="ORF">SAMN05444359_11772</name>
</gene>
<feature type="domain" description="Methyltransferase type 11" evidence="2">
    <location>
        <begin position="66"/>
        <end position="165"/>
    </location>
</feature>
<dbReference type="PROSITE" id="PS51257">
    <property type="entry name" value="PROKAR_LIPOPROTEIN"/>
    <property type="match status" value="1"/>
</dbReference>
<dbReference type="Pfam" id="PF08241">
    <property type="entry name" value="Methyltransf_11"/>
    <property type="match status" value="1"/>
</dbReference>
<name>A0A1H9JHK1_9BACT</name>